<keyword evidence="2" id="KW-0813">Transport</keyword>
<keyword evidence="6 7" id="KW-0472">Membrane</keyword>
<dbReference type="Proteomes" id="UP000601223">
    <property type="component" value="Unassembled WGS sequence"/>
</dbReference>
<dbReference type="InterPro" id="IPR010290">
    <property type="entry name" value="TM_effector"/>
</dbReference>
<name>A0A8J3JC80_9ACTN</name>
<feature type="transmembrane region" description="Helical" evidence="7">
    <location>
        <begin position="258"/>
        <end position="278"/>
    </location>
</feature>
<dbReference type="InterPro" id="IPR036259">
    <property type="entry name" value="MFS_trans_sf"/>
</dbReference>
<organism evidence="9 10">
    <name type="scientific">Catellatospora bangladeshensis</name>
    <dbReference type="NCBI Taxonomy" id="310355"/>
    <lineage>
        <taxon>Bacteria</taxon>
        <taxon>Bacillati</taxon>
        <taxon>Actinomycetota</taxon>
        <taxon>Actinomycetes</taxon>
        <taxon>Micromonosporales</taxon>
        <taxon>Micromonosporaceae</taxon>
        <taxon>Catellatospora</taxon>
    </lineage>
</organism>
<evidence type="ECO:0000313" key="10">
    <source>
        <dbReference type="Proteomes" id="UP000601223"/>
    </source>
</evidence>
<feature type="transmembrane region" description="Helical" evidence="7">
    <location>
        <begin position="167"/>
        <end position="195"/>
    </location>
</feature>
<dbReference type="AlphaFoldDB" id="A0A8J3JC80"/>
<keyword evidence="4 7" id="KW-0812">Transmembrane</keyword>
<feature type="transmembrane region" description="Helical" evidence="7">
    <location>
        <begin position="290"/>
        <end position="309"/>
    </location>
</feature>
<dbReference type="SUPFAM" id="SSF103473">
    <property type="entry name" value="MFS general substrate transporter"/>
    <property type="match status" value="1"/>
</dbReference>
<keyword evidence="3" id="KW-1003">Cell membrane</keyword>
<dbReference type="GO" id="GO:0005886">
    <property type="term" value="C:plasma membrane"/>
    <property type="evidence" value="ECO:0007669"/>
    <property type="project" value="UniProtKB-SubCell"/>
</dbReference>
<evidence type="ECO:0000259" key="8">
    <source>
        <dbReference type="PROSITE" id="PS50850"/>
    </source>
</evidence>
<comment type="subcellular location">
    <subcellularLocation>
        <location evidence="1">Cell membrane</location>
        <topology evidence="1">Multi-pass membrane protein</topology>
    </subcellularLocation>
</comment>
<evidence type="ECO:0000256" key="6">
    <source>
        <dbReference type="ARBA" id="ARBA00023136"/>
    </source>
</evidence>
<feature type="domain" description="Major facilitator superfamily (MFS) profile" evidence="8">
    <location>
        <begin position="1"/>
        <end position="403"/>
    </location>
</feature>
<dbReference type="EMBL" id="BONF01000015">
    <property type="protein sequence ID" value="GIF81621.1"/>
    <property type="molecule type" value="Genomic_DNA"/>
</dbReference>
<dbReference type="PANTHER" id="PTHR23513">
    <property type="entry name" value="INTEGRAL MEMBRANE EFFLUX PROTEIN-RELATED"/>
    <property type="match status" value="1"/>
</dbReference>
<dbReference type="PANTHER" id="PTHR23513:SF6">
    <property type="entry name" value="MAJOR FACILITATOR SUPERFAMILY ASSOCIATED DOMAIN-CONTAINING PROTEIN"/>
    <property type="match status" value="1"/>
</dbReference>
<evidence type="ECO:0000256" key="7">
    <source>
        <dbReference type="SAM" id="Phobius"/>
    </source>
</evidence>
<dbReference type="RefSeq" id="WP_203746156.1">
    <property type="nucleotide sequence ID" value="NZ_BONF01000015.1"/>
</dbReference>
<reference evidence="9 10" key="1">
    <citation type="submission" date="2021-01" db="EMBL/GenBank/DDBJ databases">
        <title>Whole genome shotgun sequence of Catellatospora bangladeshensis NBRC 107357.</title>
        <authorList>
            <person name="Komaki H."/>
            <person name="Tamura T."/>
        </authorList>
    </citation>
    <scope>NUCLEOTIDE SEQUENCE [LARGE SCALE GENOMIC DNA]</scope>
    <source>
        <strain evidence="9 10">NBRC 107357</strain>
    </source>
</reference>
<dbReference type="Pfam" id="PF05977">
    <property type="entry name" value="MFS_3"/>
    <property type="match status" value="1"/>
</dbReference>
<dbReference type="PROSITE" id="PS50850">
    <property type="entry name" value="MFS"/>
    <property type="match status" value="1"/>
</dbReference>
<evidence type="ECO:0000256" key="2">
    <source>
        <dbReference type="ARBA" id="ARBA00022448"/>
    </source>
</evidence>
<dbReference type="GO" id="GO:0022857">
    <property type="term" value="F:transmembrane transporter activity"/>
    <property type="evidence" value="ECO:0007669"/>
    <property type="project" value="InterPro"/>
</dbReference>
<comment type="caution">
    <text evidence="9">The sequence shown here is derived from an EMBL/GenBank/DDBJ whole genome shotgun (WGS) entry which is preliminary data.</text>
</comment>
<evidence type="ECO:0000256" key="1">
    <source>
        <dbReference type="ARBA" id="ARBA00004651"/>
    </source>
</evidence>
<dbReference type="Gene3D" id="1.20.1250.20">
    <property type="entry name" value="MFS general substrate transporter like domains"/>
    <property type="match status" value="1"/>
</dbReference>
<evidence type="ECO:0000256" key="4">
    <source>
        <dbReference type="ARBA" id="ARBA00022692"/>
    </source>
</evidence>
<feature type="transmembrane region" description="Helical" evidence="7">
    <location>
        <begin position="352"/>
        <end position="372"/>
    </location>
</feature>
<evidence type="ECO:0000313" key="9">
    <source>
        <dbReference type="EMBL" id="GIF81621.1"/>
    </source>
</evidence>
<gene>
    <name evidence="9" type="ORF">Cba03nite_29700</name>
</gene>
<feature type="transmembrane region" description="Helical" evidence="7">
    <location>
        <begin position="378"/>
        <end position="396"/>
    </location>
</feature>
<dbReference type="CDD" id="cd06173">
    <property type="entry name" value="MFS_MefA_like"/>
    <property type="match status" value="1"/>
</dbReference>
<protein>
    <submittedName>
        <fullName evidence="9">MFS transporter</fullName>
    </submittedName>
</protein>
<keyword evidence="5 7" id="KW-1133">Transmembrane helix</keyword>
<dbReference type="InterPro" id="IPR020846">
    <property type="entry name" value="MFS_dom"/>
</dbReference>
<feature type="transmembrane region" description="Helical" evidence="7">
    <location>
        <begin position="315"/>
        <end position="332"/>
    </location>
</feature>
<feature type="transmembrane region" description="Helical" evidence="7">
    <location>
        <begin position="52"/>
        <end position="71"/>
    </location>
</feature>
<sequence>MTMTDTVPNASRRPRRDWHLLWTASAVSTIGDGAFLAVLPLLAASMTADPRLIAGVTAWGTLPWLLAALPAGALADRWDARRTMARFQVAQALLLGALAAATLTAVCGVAVLYAAAFAVGLAETMVKVSAQKLVPAVVGARDLERANGRQNATVFANRMFLGPPLGALLFSLAASLPLWWCASTFAVSAALAWRIRTPTTPGHRRTLRVEIGEGVRWLGSNRLLRTLSLLSGVANLANFMAMATFVLFARERLGVSDAAYGVVVALTGVGGVLGSLLSDRIVGTLGGRRTVTVTIFATPVAMIALGLFAQDVLTLTLLASVTSFCASLWNVASSSVRQRTVPAALMGRVSSVGLLLAWGTQPVGALLGGFVAGWWGLAAPWLIAGGVRLLAALLALRPLASWPGSRQQAGGAQRA</sequence>
<feature type="transmembrane region" description="Helical" evidence="7">
    <location>
        <begin position="226"/>
        <end position="246"/>
    </location>
</feature>
<evidence type="ECO:0000256" key="3">
    <source>
        <dbReference type="ARBA" id="ARBA00022475"/>
    </source>
</evidence>
<keyword evidence="10" id="KW-1185">Reference proteome</keyword>
<feature type="transmembrane region" description="Helical" evidence="7">
    <location>
        <begin position="92"/>
        <end position="119"/>
    </location>
</feature>
<evidence type="ECO:0000256" key="5">
    <source>
        <dbReference type="ARBA" id="ARBA00022989"/>
    </source>
</evidence>
<accession>A0A8J3JC80</accession>
<proteinExistence type="predicted"/>
<feature type="transmembrane region" description="Helical" evidence="7">
    <location>
        <begin position="20"/>
        <end position="46"/>
    </location>
</feature>